<protein>
    <submittedName>
        <fullName evidence="1">Uncharacterized protein</fullName>
    </submittedName>
</protein>
<keyword evidence="2" id="KW-1185">Reference proteome</keyword>
<name>A0A5B7DH31_PORTR</name>
<reference evidence="1 2" key="1">
    <citation type="submission" date="2019-05" db="EMBL/GenBank/DDBJ databases">
        <title>Another draft genome of Portunus trituberculatus and its Hox gene families provides insights of decapod evolution.</title>
        <authorList>
            <person name="Jeong J.-H."/>
            <person name="Song I."/>
            <person name="Kim S."/>
            <person name="Choi T."/>
            <person name="Kim D."/>
            <person name="Ryu S."/>
            <person name="Kim W."/>
        </authorList>
    </citation>
    <scope>NUCLEOTIDE SEQUENCE [LARGE SCALE GENOMIC DNA]</scope>
    <source>
        <tissue evidence="1">Muscle</tissue>
    </source>
</reference>
<dbReference type="Proteomes" id="UP000324222">
    <property type="component" value="Unassembled WGS sequence"/>
</dbReference>
<dbReference type="EMBL" id="VSRR010000877">
    <property type="protein sequence ID" value="MPC20487.1"/>
    <property type="molecule type" value="Genomic_DNA"/>
</dbReference>
<comment type="caution">
    <text evidence="1">The sequence shown here is derived from an EMBL/GenBank/DDBJ whole genome shotgun (WGS) entry which is preliminary data.</text>
</comment>
<proteinExistence type="predicted"/>
<evidence type="ECO:0000313" key="2">
    <source>
        <dbReference type="Proteomes" id="UP000324222"/>
    </source>
</evidence>
<gene>
    <name evidence="1" type="ORF">E2C01_013432</name>
</gene>
<accession>A0A5B7DH31</accession>
<evidence type="ECO:0000313" key="1">
    <source>
        <dbReference type="EMBL" id="MPC20487.1"/>
    </source>
</evidence>
<sequence length="91" mass="9683">MRTKGLLLIINHKFISSKSGLTTSTTTNKRFGTSPFIESGAARLHQCPTFRKRFLVLAGSTATLCISATPLVPCPCVVPGALLLLPTSSTH</sequence>
<dbReference type="AlphaFoldDB" id="A0A5B7DH31"/>
<organism evidence="1 2">
    <name type="scientific">Portunus trituberculatus</name>
    <name type="common">Swimming crab</name>
    <name type="synonym">Neptunus trituberculatus</name>
    <dbReference type="NCBI Taxonomy" id="210409"/>
    <lineage>
        <taxon>Eukaryota</taxon>
        <taxon>Metazoa</taxon>
        <taxon>Ecdysozoa</taxon>
        <taxon>Arthropoda</taxon>
        <taxon>Crustacea</taxon>
        <taxon>Multicrustacea</taxon>
        <taxon>Malacostraca</taxon>
        <taxon>Eumalacostraca</taxon>
        <taxon>Eucarida</taxon>
        <taxon>Decapoda</taxon>
        <taxon>Pleocyemata</taxon>
        <taxon>Brachyura</taxon>
        <taxon>Eubrachyura</taxon>
        <taxon>Portunoidea</taxon>
        <taxon>Portunidae</taxon>
        <taxon>Portuninae</taxon>
        <taxon>Portunus</taxon>
    </lineage>
</organism>